<evidence type="ECO:0000256" key="2">
    <source>
        <dbReference type="ARBA" id="ARBA00011152"/>
    </source>
</evidence>
<dbReference type="HOGENOM" id="CLU_071837_2_2_9"/>
<comment type="function">
    <text evidence="10">IGPS catalyzes the conversion of PRFAR and glutamine to IGP, AICAR and glutamate. The HisH subunit catalyzes the hydrolysis of glutamine to glutamate and ammonia as part of the synthesis of IGP and AICAR. The resulting ammonia molecule is channeled to the active site of HisF.</text>
</comment>
<feature type="active site" evidence="10 11">
    <location>
        <position position="207"/>
    </location>
</feature>
<sequence>MLTYHLLFILIFIIGGGYIMIVIIDYGMGNLKSVKNALDYLEIENKISCSKDEIRAADALILPGVGAFPDAMETIEKLSLDKIISEEVKRNKPLLGICLGMQLLFENGFEGIERKGLGLLKGSIIKMKDDKVNNIKIPHIGWNDLVFSRSDELFRGIDEGGFVYYVHSYFAQGYNDEDLVAYSEYGENKIPGVVRCKNVIGAQFHPEKSGSVGLAILKNFGELIK</sequence>
<name>A6LT20_CLOB8</name>
<dbReference type="KEGG" id="cbe:Cbei_1320"/>
<evidence type="ECO:0000256" key="5">
    <source>
        <dbReference type="ARBA" id="ARBA00022962"/>
    </source>
</evidence>
<dbReference type="SUPFAM" id="SSF52317">
    <property type="entry name" value="Class I glutamine amidotransferase-like"/>
    <property type="match status" value="1"/>
</dbReference>
<reference evidence="14 15" key="2">
    <citation type="journal article" date="2011" name="BMC Genomics">
        <title>Single-nucleotide resolution analysis of the transcriptome structure of Clostridium beijerinckii NCIMB 8052 using RNA-Seq.</title>
        <authorList>
            <person name="Wang Y."/>
            <person name="Li X."/>
            <person name="Mao Y."/>
            <person name="Blaschek H.P."/>
        </authorList>
    </citation>
    <scope>NUCLEOTIDE SEQUENCE [LARGE SCALE GENOMIC DNA]</scope>
    <source>
        <strain evidence="15">ATCC 51743 / NCIMB 8052</strain>
    </source>
</reference>
<evidence type="ECO:0000256" key="3">
    <source>
        <dbReference type="ARBA" id="ARBA00022605"/>
    </source>
</evidence>
<dbReference type="NCBIfam" id="TIGR01855">
    <property type="entry name" value="IMP_synth_hisH"/>
    <property type="match status" value="1"/>
</dbReference>
<evidence type="ECO:0000256" key="11">
    <source>
        <dbReference type="PIRSR" id="PIRSR000495-1"/>
    </source>
</evidence>
<evidence type="ECO:0000256" key="8">
    <source>
        <dbReference type="ARBA" id="ARBA00047838"/>
    </source>
</evidence>
<dbReference type="GO" id="GO:0000105">
    <property type="term" value="P:L-histidine biosynthetic process"/>
    <property type="evidence" value="ECO:0007669"/>
    <property type="project" value="UniProtKB-UniRule"/>
</dbReference>
<dbReference type="InterPro" id="IPR010139">
    <property type="entry name" value="Imidazole-glycPsynth_HisH"/>
</dbReference>
<dbReference type="Pfam" id="PF00117">
    <property type="entry name" value="GATase"/>
    <property type="match status" value="1"/>
</dbReference>
<evidence type="ECO:0000256" key="9">
    <source>
        <dbReference type="ARBA" id="ARBA00049534"/>
    </source>
</evidence>
<dbReference type="PANTHER" id="PTHR42701">
    <property type="entry name" value="IMIDAZOLE GLYCEROL PHOSPHATE SYNTHASE SUBUNIT HISH"/>
    <property type="match status" value="1"/>
</dbReference>
<organism evidence="14 15">
    <name type="scientific">Clostridium beijerinckii (strain ATCC 51743 / NCIMB 8052)</name>
    <name type="common">Clostridium acetobutylicum</name>
    <dbReference type="NCBI Taxonomy" id="290402"/>
    <lineage>
        <taxon>Bacteria</taxon>
        <taxon>Bacillati</taxon>
        <taxon>Bacillota</taxon>
        <taxon>Clostridia</taxon>
        <taxon>Eubacteriales</taxon>
        <taxon>Clostridiaceae</taxon>
        <taxon>Clostridium</taxon>
    </lineage>
</organism>
<keyword evidence="6 10" id="KW-0368">Histidine biosynthesis</keyword>
<dbReference type="GO" id="GO:0000107">
    <property type="term" value="F:imidazoleglycerol-phosphate synthase activity"/>
    <property type="evidence" value="ECO:0007669"/>
    <property type="project" value="UniProtKB-UniRule"/>
</dbReference>
<gene>
    <name evidence="10" type="primary">hisH</name>
    <name evidence="14" type="ordered locus">Cbei_1320</name>
</gene>
<dbReference type="EC" id="4.3.2.10" evidence="10"/>
<keyword evidence="5 10" id="KW-0315">Glutamine amidotransferase</keyword>
<dbReference type="EMBL" id="CP000721">
    <property type="protein sequence ID" value="ABR33500.1"/>
    <property type="molecule type" value="Genomic_DNA"/>
</dbReference>
<dbReference type="PIRSF" id="PIRSF000495">
    <property type="entry name" value="Amidotransf_hisH"/>
    <property type="match status" value="1"/>
</dbReference>
<proteinExistence type="inferred from homology"/>
<comment type="pathway">
    <text evidence="1 10">Amino-acid biosynthesis; L-histidine biosynthesis; L-histidine from 5-phospho-alpha-D-ribose 1-diphosphate: step 5/9.</text>
</comment>
<evidence type="ECO:0000256" key="10">
    <source>
        <dbReference type="HAMAP-Rule" id="MF_00278"/>
    </source>
</evidence>
<dbReference type="Proteomes" id="UP000000565">
    <property type="component" value="Chromosome"/>
</dbReference>
<protein>
    <recommendedName>
        <fullName evidence="10">Imidazole glycerol phosphate synthase subunit HisH</fullName>
        <ecNumber evidence="10">4.3.2.10</ecNumber>
    </recommendedName>
    <alternativeName>
        <fullName evidence="10">IGP synthase glutaminase subunit</fullName>
        <ecNumber evidence="10">3.5.1.2</ecNumber>
    </alternativeName>
    <alternativeName>
        <fullName evidence="10">IGP synthase subunit HisH</fullName>
    </alternativeName>
    <alternativeName>
        <fullName evidence="10">ImGP synthase subunit HisH</fullName>
        <shortName evidence="10">IGPS subunit HisH</shortName>
    </alternativeName>
</protein>
<feature type="active site" description="Nucleophile" evidence="10 11">
    <location>
        <position position="98"/>
    </location>
</feature>
<feature type="domain" description="Glutamine amidotransferase" evidence="13">
    <location>
        <begin position="22"/>
        <end position="220"/>
    </location>
</feature>
<dbReference type="UniPathway" id="UPA00031">
    <property type="reaction ID" value="UER00010"/>
</dbReference>
<dbReference type="EC" id="3.5.1.2" evidence="10"/>
<keyword evidence="12" id="KW-0472">Membrane</keyword>
<evidence type="ECO:0000313" key="15">
    <source>
        <dbReference type="Proteomes" id="UP000000565"/>
    </source>
</evidence>
<feature type="transmembrane region" description="Helical" evidence="12">
    <location>
        <begin position="6"/>
        <end position="26"/>
    </location>
</feature>
<comment type="subunit">
    <text evidence="2 10">Heterodimer of HisH and HisF.</text>
</comment>
<accession>A6LT20</accession>
<evidence type="ECO:0000256" key="6">
    <source>
        <dbReference type="ARBA" id="ARBA00023102"/>
    </source>
</evidence>
<dbReference type="AlphaFoldDB" id="A6LT20"/>
<dbReference type="Gene3D" id="3.40.50.880">
    <property type="match status" value="1"/>
</dbReference>
<dbReference type="MEROPS" id="C26.965"/>
<reference evidence="14 15" key="1">
    <citation type="submission" date="2007-06" db="EMBL/GenBank/DDBJ databases">
        <title>Complete sequence of Clostridium beijerinckii NCIMB 8052.</title>
        <authorList>
            <consortium name="US DOE Joint Genome Institute"/>
            <person name="Copeland A."/>
            <person name="Lucas S."/>
            <person name="Lapidus A."/>
            <person name="Barry K."/>
            <person name="Detter J.C."/>
            <person name="Glavina del Rio T."/>
            <person name="Hammon N."/>
            <person name="Israni S."/>
            <person name="Dalin E."/>
            <person name="Tice H."/>
            <person name="Pitluck S."/>
            <person name="Sims D."/>
            <person name="Brettin T."/>
            <person name="Bruce D."/>
            <person name="Tapia R."/>
            <person name="Brainard J."/>
            <person name="Schmutz J."/>
            <person name="Larimer F."/>
            <person name="Land M."/>
            <person name="Hauser L."/>
            <person name="Kyrpides N."/>
            <person name="Mikhailova N."/>
            <person name="Bennet G."/>
            <person name="Cann I."/>
            <person name="Chen J.-S."/>
            <person name="Contreras A.L."/>
            <person name="Jones D."/>
            <person name="Kashket E."/>
            <person name="Mitchell W."/>
            <person name="Stoddard S."/>
            <person name="Schwarz W."/>
            <person name="Qureshi N."/>
            <person name="Young M."/>
            <person name="Shi Z."/>
            <person name="Ezeji T."/>
            <person name="White B."/>
            <person name="Blaschek H."/>
            <person name="Richardson P."/>
        </authorList>
    </citation>
    <scope>NUCLEOTIDE SEQUENCE [LARGE SCALE GENOMIC DNA]</scope>
    <source>
        <strain evidence="15">ATCC 51743 / NCIMB 8052</strain>
    </source>
</reference>
<comment type="catalytic activity">
    <reaction evidence="8 10">
        <text>5-[(5-phospho-1-deoxy-D-ribulos-1-ylimino)methylamino]-1-(5-phospho-beta-D-ribosyl)imidazole-4-carboxamide + L-glutamine = D-erythro-1-(imidazol-4-yl)glycerol 3-phosphate + 5-amino-1-(5-phospho-beta-D-ribosyl)imidazole-4-carboxamide + L-glutamate + H(+)</text>
        <dbReference type="Rhea" id="RHEA:24793"/>
        <dbReference type="ChEBI" id="CHEBI:15378"/>
        <dbReference type="ChEBI" id="CHEBI:29985"/>
        <dbReference type="ChEBI" id="CHEBI:58278"/>
        <dbReference type="ChEBI" id="CHEBI:58359"/>
        <dbReference type="ChEBI" id="CHEBI:58475"/>
        <dbReference type="ChEBI" id="CHEBI:58525"/>
        <dbReference type="EC" id="4.3.2.10"/>
    </reaction>
</comment>
<reference evidence="14 15" key="3">
    <citation type="journal article" date="2012" name="BMC Genomics">
        <title>Genome-wide dynamic transcriptional profiling in clostridium beijerinckii NCIMB 8052 using single-nucleotide resolution RNA-Seq.</title>
        <authorList>
            <person name="Wang Y."/>
            <person name="Li X."/>
            <person name="Mao Y."/>
            <person name="Blaschek H.P."/>
        </authorList>
    </citation>
    <scope>NUCLEOTIDE SEQUENCE [LARGE SCALE GENOMIC DNA]</scope>
    <source>
        <strain evidence="15">ATCC 51743 / NCIMB 8052</strain>
    </source>
</reference>
<evidence type="ECO:0000313" key="14">
    <source>
        <dbReference type="EMBL" id="ABR33500.1"/>
    </source>
</evidence>
<feature type="active site" evidence="10 11">
    <location>
        <position position="205"/>
    </location>
</feature>
<keyword evidence="10" id="KW-0963">Cytoplasm</keyword>
<evidence type="ECO:0000256" key="4">
    <source>
        <dbReference type="ARBA" id="ARBA00022801"/>
    </source>
</evidence>
<dbReference type="PROSITE" id="PS51273">
    <property type="entry name" value="GATASE_TYPE_1"/>
    <property type="match status" value="1"/>
</dbReference>
<dbReference type="InterPro" id="IPR017926">
    <property type="entry name" value="GATASE"/>
</dbReference>
<keyword evidence="12" id="KW-1133">Transmembrane helix</keyword>
<keyword evidence="14" id="KW-0808">Transferase</keyword>
<dbReference type="InterPro" id="IPR029062">
    <property type="entry name" value="Class_I_gatase-like"/>
</dbReference>
<evidence type="ECO:0000256" key="12">
    <source>
        <dbReference type="SAM" id="Phobius"/>
    </source>
</evidence>
<keyword evidence="4 10" id="KW-0378">Hydrolase</keyword>
<dbReference type="CDD" id="cd01748">
    <property type="entry name" value="GATase1_IGP_Synthase"/>
    <property type="match status" value="1"/>
</dbReference>
<keyword evidence="12" id="KW-0812">Transmembrane</keyword>
<dbReference type="HAMAP" id="MF_00278">
    <property type="entry name" value="HisH"/>
    <property type="match status" value="1"/>
</dbReference>
<dbReference type="eggNOG" id="COG0118">
    <property type="taxonomic scope" value="Bacteria"/>
</dbReference>
<dbReference type="PANTHER" id="PTHR42701:SF1">
    <property type="entry name" value="IMIDAZOLE GLYCEROL PHOSPHATE SYNTHASE SUBUNIT HISH"/>
    <property type="match status" value="1"/>
</dbReference>
<evidence type="ECO:0000259" key="13">
    <source>
        <dbReference type="Pfam" id="PF00117"/>
    </source>
</evidence>
<comment type="catalytic activity">
    <reaction evidence="9 10">
        <text>L-glutamine + H2O = L-glutamate + NH4(+)</text>
        <dbReference type="Rhea" id="RHEA:15889"/>
        <dbReference type="ChEBI" id="CHEBI:15377"/>
        <dbReference type="ChEBI" id="CHEBI:28938"/>
        <dbReference type="ChEBI" id="CHEBI:29985"/>
        <dbReference type="ChEBI" id="CHEBI:58359"/>
        <dbReference type="EC" id="3.5.1.2"/>
    </reaction>
</comment>
<evidence type="ECO:0000256" key="7">
    <source>
        <dbReference type="ARBA" id="ARBA00023239"/>
    </source>
</evidence>
<dbReference type="GO" id="GO:0016829">
    <property type="term" value="F:lyase activity"/>
    <property type="evidence" value="ECO:0007669"/>
    <property type="project" value="UniProtKB-KW"/>
</dbReference>
<dbReference type="GO" id="GO:0005737">
    <property type="term" value="C:cytoplasm"/>
    <property type="evidence" value="ECO:0007669"/>
    <property type="project" value="UniProtKB-SubCell"/>
</dbReference>
<comment type="subcellular location">
    <subcellularLocation>
        <location evidence="10">Cytoplasm</location>
    </subcellularLocation>
</comment>
<dbReference type="GO" id="GO:0004359">
    <property type="term" value="F:glutaminase activity"/>
    <property type="evidence" value="ECO:0007669"/>
    <property type="project" value="UniProtKB-EC"/>
</dbReference>
<keyword evidence="3 10" id="KW-0028">Amino-acid biosynthesis</keyword>
<evidence type="ECO:0000256" key="1">
    <source>
        <dbReference type="ARBA" id="ARBA00005091"/>
    </source>
</evidence>
<keyword evidence="7 10" id="KW-0456">Lyase</keyword>